<proteinExistence type="predicted"/>
<dbReference type="Pfam" id="PF17360">
    <property type="entry name" value="DUF5386"/>
    <property type="match status" value="1"/>
</dbReference>
<organism evidence="2 3">
    <name type="scientific">Haemonchus contortus</name>
    <name type="common">Barber pole worm</name>
    <dbReference type="NCBI Taxonomy" id="6289"/>
    <lineage>
        <taxon>Eukaryota</taxon>
        <taxon>Metazoa</taxon>
        <taxon>Ecdysozoa</taxon>
        <taxon>Nematoda</taxon>
        <taxon>Chromadorea</taxon>
        <taxon>Rhabditida</taxon>
        <taxon>Rhabditina</taxon>
        <taxon>Rhabditomorpha</taxon>
        <taxon>Strongyloidea</taxon>
        <taxon>Trichostrongylidae</taxon>
        <taxon>Haemonchus</taxon>
    </lineage>
</organism>
<dbReference type="AlphaFoldDB" id="A0A7I4YQ19"/>
<dbReference type="Proteomes" id="UP000025227">
    <property type="component" value="Unplaced"/>
</dbReference>
<feature type="compositionally biased region" description="Basic residues" evidence="1">
    <location>
        <begin position="8"/>
        <end position="18"/>
    </location>
</feature>
<name>A0A7I4YQ19_HAECO</name>
<protein>
    <submittedName>
        <fullName evidence="3">SEP domain-containing protein</fullName>
    </submittedName>
</protein>
<reference evidence="3" key="1">
    <citation type="submission" date="2020-12" db="UniProtKB">
        <authorList>
            <consortium name="WormBaseParasite"/>
        </authorList>
    </citation>
    <scope>IDENTIFICATION</scope>
    <source>
        <strain evidence="3">MHco3</strain>
    </source>
</reference>
<evidence type="ECO:0000313" key="2">
    <source>
        <dbReference type="Proteomes" id="UP000025227"/>
    </source>
</evidence>
<dbReference type="WBParaSite" id="HCON_00122300-00001">
    <property type="protein sequence ID" value="HCON_00122300-00001"/>
    <property type="gene ID" value="HCON_00122300"/>
</dbReference>
<keyword evidence="2" id="KW-1185">Reference proteome</keyword>
<dbReference type="OrthoDB" id="5876154at2759"/>
<accession>A0A7I4YQ19</accession>
<dbReference type="OMA" id="KHPYNRR"/>
<feature type="region of interest" description="Disordered" evidence="1">
    <location>
        <begin position="1"/>
        <end position="23"/>
    </location>
</feature>
<dbReference type="InterPro" id="IPR035332">
    <property type="entry name" value="DUF5386"/>
</dbReference>
<evidence type="ECO:0000313" key="3">
    <source>
        <dbReference type="WBParaSite" id="HCON_00122300-00001"/>
    </source>
</evidence>
<sequence>MAAVASQRAKRRHFKTKRKAEDELRRQVGFNSDDNMEYHVPLDVYNQSPIPTLSSSSVSNDPRFLDEIALLKRGVITRDTPKHTYRRGLSAEDPNVGGIHDDKPITLAELNTRGLRIDKEHIIYGFPQSSYATANDGEFKPQGSGTSVLSEDSTRNTIRSFIISPKNVKEFSVGFPGENATLRISSLSRDGESYELSTGDDVCVLQQRPENVVLITWKN</sequence>
<evidence type="ECO:0000256" key="1">
    <source>
        <dbReference type="SAM" id="MobiDB-lite"/>
    </source>
</evidence>